<dbReference type="EMBL" id="CM047746">
    <property type="protein sequence ID" value="KAJ0021752.1"/>
    <property type="molecule type" value="Genomic_DNA"/>
</dbReference>
<proteinExistence type="predicted"/>
<reference evidence="2" key="1">
    <citation type="journal article" date="2023" name="G3 (Bethesda)">
        <title>Genome assembly and association tests identify interacting loci associated with vigor, precocity, and sex in interspecific pistachio rootstocks.</title>
        <authorList>
            <person name="Palmer W."/>
            <person name="Jacygrad E."/>
            <person name="Sagayaradj S."/>
            <person name="Cavanaugh K."/>
            <person name="Han R."/>
            <person name="Bertier L."/>
            <person name="Beede B."/>
            <person name="Kafkas S."/>
            <person name="Golino D."/>
            <person name="Preece J."/>
            <person name="Michelmore R."/>
        </authorList>
    </citation>
    <scope>NUCLEOTIDE SEQUENCE [LARGE SCALE GENOMIC DNA]</scope>
</reference>
<protein>
    <submittedName>
        <fullName evidence="1">Uncharacterized protein</fullName>
    </submittedName>
</protein>
<evidence type="ECO:0000313" key="1">
    <source>
        <dbReference type="EMBL" id="KAJ0021752.1"/>
    </source>
</evidence>
<evidence type="ECO:0000313" key="2">
    <source>
        <dbReference type="Proteomes" id="UP001163603"/>
    </source>
</evidence>
<organism evidence="1 2">
    <name type="scientific">Pistacia integerrima</name>
    <dbReference type="NCBI Taxonomy" id="434235"/>
    <lineage>
        <taxon>Eukaryota</taxon>
        <taxon>Viridiplantae</taxon>
        <taxon>Streptophyta</taxon>
        <taxon>Embryophyta</taxon>
        <taxon>Tracheophyta</taxon>
        <taxon>Spermatophyta</taxon>
        <taxon>Magnoliopsida</taxon>
        <taxon>eudicotyledons</taxon>
        <taxon>Gunneridae</taxon>
        <taxon>Pentapetalae</taxon>
        <taxon>rosids</taxon>
        <taxon>malvids</taxon>
        <taxon>Sapindales</taxon>
        <taxon>Anacardiaceae</taxon>
        <taxon>Pistacia</taxon>
    </lineage>
</organism>
<sequence>MGLLNEPIRVAAEKHRTLDILIQTSGENRLSNFLLWQSSNCLPIFPSRTVARDWFVALGLGSIKLPKFQRCHSYLEKKKKQL</sequence>
<name>A0ACC0XTT6_9ROSI</name>
<comment type="caution">
    <text evidence="1">The sequence shown here is derived from an EMBL/GenBank/DDBJ whole genome shotgun (WGS) entry which is preliminary data.</text>
</comment>
<dbReference type="Proteomes" id="UP001163603">
    <property type="component" value="Chromosome 11"/>
</dbReference>
<keyword evidence="2" id="KW-1185">Reference proteome</keyword>
<accession>A0ACC0XTT6</accession>
<gene>
    <name evidence="1" type="ORF">Pint_32189</name>
</gene>